<evidence type="ECO:0000313" key="9">
    <source>
        <dbReference type="Proteomes" id="UP001163046"/>
    </source>
</evidence>
<evidence type="ECO:0000256" key="5">
    <source>
        <dbReference type="PROSITE-ProRule" id="PRU00309"/>
    </source>
</evidence>
<name>A0A9X0D431_9CNID</name>
<dbReference type="Pfam" id="PF05485">
    <property type="entry name" value="THAP"/>
    <property type="match status" value="1"/>
</dbReference>
<keyword evidence="2 5" id="KW-0863">Zinc-finger</keyword>
<dbReference type="OrthoDB" id="5987038at2759"/>
<evidence type="ECO:0000256" key="3">
    <source>
        <dbReference type="ARBA" id="ARBA00022833"/>
    </source>
</evidence>
<dbReference type="InterPro" id="IPR052224">
    <property type="entry name" value="THAP_domain_protein"/>
</dbReference>
<organism evidence="8 9">
    <name type="scientific">Desmophyllum pertusum</name>
    <dbReference type="NCBI Taxonomy" id="174260"/>
    <lineage>
        <taxon>Eukaryota</taxon>
        <taxon>Metazoa</taxon>
        <taxon>Cnidaria</taxon>
        <taxon>Anthozoa</taxon>
        <taxon>Hexacorallia</taxon>
        <taxon>Scleractinia</taxon>
        <taxon>Caryophylliina</taxon>
        <taxon>Caryophylliidae</taxon>
        <taxon>Desmophyllum</taxon>
    </lineage>
</organism>
<dbReference type="InterPro" id="IPR006612">
    <property type="entry name" value="THAP_Znf"/>
</dbReference>
<dbReference type="SUPFAM" id="SSF57716">
    <property type="entry name" value="Glucocorticoid receptor-like (DNA-binding domain)"/>
    <property type="match status" value="1"/>
</dbReference>
<feature type="region of interest" description="Disordered" evidence="6">
    <location>
        <begin position="402"/>
        <end position="466"/>
    </location>
</feature>
<proteinExistence type="predicted"/>
<dbReference type="SMART" id="SM00980">
    <property type="entry name" value="THAP"/>
    <property type="match status" value="1"/>
</dbReference>
<feature type="region of interest" description="Disordered" evidence="6">
    <location>
        <begin position="261"/>
        <end position="301"/>
    </location>
</feature>
<comment type="caution">
    <text evidence="8">The sequence shown here is derived from an EMBL/GenBank/DDBJ whole genome shotgun (WGS) entry which is preliminary data.</text>
</comment>
<dbReference type="PROSITE" id="PS50950">
    <property type="entry name" value="ZF_THAP"/>
    <property type="match status" value="1"/>
</dbReference>
<evidence type="ECO:0000313" key="8">
    <source>
        <dbReference type="EMBL" id="KAJ7386145.1"/>
    </source>
</evidence>
<evidence type="ECO:0000256" key="1">
    <source>
        <dbReference type="ARBA" id="ARBA00022723"/>
    </source>
</evidence>
<evidence type="ECO:0000256" key="4">
    <source>
        <dbReference type="ARBA" id="ARBA00023125"/>
    </source>
</evidence>
<keyword evidence="3" id="KW-0862">Zinc</keyword>
<feature type="domain" description="THAP-type" evidence="7">
    <location>
        <begin position="1"/>
        <end position="103"/>
    </location>
</feature>
<dbReference type="PANTHER" id="PTHR46927:SF3">
    <property type="entry name" value="THAP-TYPE DOMAIN-CONTAINING PROTEIN"/>
    <property type="match status" value="1"/>
</dbReference>
<sequence>MPDRCTVYGCSNKNSTEKGISLHRIPFWGDQRPEAKKRRKKWVKFVENKRLKWTPSSSSVVCSDHFLPEDYETFYVLKVSGTKEYTPRLKKDAFGIAVYPTVYKVCQPPPQSDRTRRQDQRHTAKVTLKSTSTVTCPVTCPVTSLPAEHAQTEDIQPPEPEMPSIDPVPDEPELQVEGVVVDEGNHPKCGGCVSLTMEVRELKRRTRQLRNNWLGSRFKLNKCRQLLSSTKTPKRCECNCNVPVSEPAELEIPPTELEVEDYEMESEQEDAEITEEEPEDDYHADATDTDTTETDTDDDKDGRHVLAAVHFNSNLHREVRQRTDGSEQVKIVYPKFKNGEGTVRDVKKEPVFDYVEEIFQTTMGAIKEKKLDAAIHELKNMTPAPMNTMLEKQPRQEVLQKRDERRRMSCNDVPPTTPVSEVASRQIDPSTATRSKPHCSACKHPMKGHKQITTCPRNRPAGPSTI</sequence>
<dbReference type="PANTHER" id="PTHR46927">
    <property type="entry name" value="AGAP005574-PA"/>
    <property type="match status" value="1"/>
</dbReference>
<keyword evidence="4 5" id="KW-0238">DNA-binding</keyword>
<dbReference type="EMBL" id="MU825878">
    <property type="protein sequence ID" value="KAJ7386145.1"/>
    <property type="molecule type" value="Genomic_DNA"/>
</dbReference>
<dbReference type="GO" id="GO:0008270">
    <property type="term" value="F:zinc ion binding"/>
    <property type="evidence" value="ECO:0007669"/>
    <property type="project" value="UniProtKB-KW"/>
</dbReference>
<feature type="compositionally biased region" description="Acidic residues" evidence="6">
    <location>
        <begin position="287"/>
        <end position="299"/>
    </location>
</feature>
<feature type="compositionally biased region" description="Acidic residues" evidence="6">
    <location>
        <begin position="261"/>
        <end position="280"/>
    </location>
</feature>
<dbReference type="GO" id="GO:0003677">
    <property type="term" value="F:DNA binding"/>
    <property type="evidence" value="ECO:0007669"/>
    <property type="project" value="UniProtKB-UniRule"/>
</dbReference>
<dbReference type="Proteomes" id="UP001163046">
    <property type="component" value="Unassembled WGS sequence"/>
</dbReference>
<evidence type="ECO:0000256" key="6">
    <source>
        <dbReference type="SAM" id="MobiDB-lite"/>
    </source>
</evidence>
<accession>A0A9X0D431</accession>
<keyword evidence="1" id="KW-0479">Metal-binding</keyword>
<protein>
    <recommendedName>
        <fullName evidence="7">THAP-type domain-containing protein</fullName>
    </recommendedName>
</protein>
<reference evidence="8" key="1">
    <citation type="submission" date="2023-01" db="EMBL/GenBank/DDBJ databases">
        <title>Genome assembly of the deep-sea coral Lophelia pertusa.</title>
        <authorList>
            <person name="Herrera S."/>
            <person name="Cordes E."/>
        </authorList>
    </citation>
    <scope>NUCLEOTIDE SEQUENCE</scope>
    <source>
        <strain evidence="8">USNM1676648</strain>
        <tissue evidence="8">Polyp</tissue>
    </source>
</reference>
<gene>
    <name evidence="8" type="ORF">OS493_012491</name>
</gene>
<keyword evidence="9" id="KW-1185">Reference proteome</keyword>
<dbReference type="AlphaFoldDB" id="A0A9X0D431"/>
<evidence type="ECO:0000259" key="7">
    <source>
        <dbReference type="PROSITE" id="PS50950"/>
    </source>
</evidence>
<evidence type="ECO:0000256" key="2">
    <source>
        <dbReference type="ARBA" id="ARBA00022771"/>
    </source>
</evidence>